<dbReference type="GO" id="GO:0008483">
    <property type="term" value="F:transaminase activity"/>
    <property type="evidence" value="ECO:0007669"/>
    <property type="project" value="UniProtKB-KW"/>
</dbReference>
<dbReference type="InterPro" id="IPR049704">
    <property type="entry name" value="Aminotrans_3_PPA_site"/>
</dbReference>
<dbReference type="EMBL" id="JAGINW010000001">
    <property type="protein sequence ID" value="MBP2328670.1"/>
    <property type="molecule type" value="Genomic_DNA"/>
</dbReference>
<keyword evidence="4" id="KW-0808">Transferase</keyword>
<dbReference type="Proteomes" id="UP001519332">
    <property type="component" value="Unassembled WGS sequence"/>
</dbReference>
<evidence type="ECO:0000313" key="5">
    <source>
        <dbReference type="Proteomes" id="UP001519332"/>
    </source>
</evidence>
<gene>
    <name evidence="4" type="ORF">JOF56_009055</name>
</gene>
<dbReference type="InterPro" id="IPR015422">
    <property type="entry name" value="PyrdxlP-dep_Trfase_small"/>
</dbReference>
<dbReference type="PANTHER" id="PTHR43094:SF1">
    <property type="entry name" value="AMINOTRANSFERASE CLASS-III"/>
    <property type="match status" value="1"/>
</dbReference>
<name>A0ABS4TXH2_9PSEU</name>
<evidence type="ECO:0000313" key="4">
    <source>
        <dbReference type="EMBL" id="MBP2328670.1"/>
    </source>
</evidence>
<keyword evidence="4" id="KW-0032">Aminotransferase</keyword>
<dbReference type="Pfam" id="PF00202">
    <property type="entry name" value="Aminotran_3"/>
    <property type="match status" value="1"/>
</dbReference>
<keyword evidence="5" id="KW-1185">Reference proteome</keyword>
<evidence type="ECO:0000256" key="1">
    <source>
        <dbReference type="ARBA" id="ARBA00008954"/>
    </source>
</evidence>
<dbReference type="PIRSF" id="PIRSF000521">
    <property type="entry name" value="Transaminase_4ab_Lys_Orn"/>
    <property type="match status" value="1"/>
</dbReference>
<organism evidence="4 5">
    <name type="scientific">Kibdelosporangium banguiense</name>
    <dbReference type="NCBI Taxonomy" id="1365924"/>
    <lineage>
        <taxon>Bacteria</taxon>
        <taxon>Bacillati</taxon>
        <taxon>Actinomycetota</taxon>
        <taxon>Actinomycetes</taxon>
        <taxon>Pseudonocardiales</taxon>
        <taxon>Pseudonocardiaceae</taxon>
        <taxon>Kibdelosporangium</taxon>
    </lineage>
</organism>
<dbReference type="SUPFAM" id="SSF53383">
    <property type="entry name" value="PLP-dependent transferases"/>
    <property type="match status" value="1"/>
</dbReference>
<comment type="similarity">
    <text evidence="1 3">Belongs to the class-III pyridoxal-phosphate-dependent aminotransferase family.</text>
</comment>
<dbReference type="RefSeq" id="WP_209645615.1">
    <property type="nucleotide sequence ID" value="NZ_JAGINW010000001.1"/>
</dbReference>
<dbReference type="InterPro" id="IPR015424">
    <property type="entry name" value="PyrdxlP-dep_Trfase"/>
</dbReference>
<comment type="caution">
    <text evidence="4">The sequence shown here is derived from an EMBL/GenBank/DDBJ whole genome shotgun (WGS) entry which is preliminary data.</text>
</comment>
<sequence length="436" mass="47349">MFDGSDYHAWHGLAPMAHFHRDSHPDLFLAEGKGSHVTDRAGRRYLDARSSMWNVTLGYSCEPVKAAIRRQLDELPFATIMRFEQPPAIMAQYAAALASMLPDSLGHIRFGNTGSQMTEAAAMLSRFYRRLTGEPGRTLVVTLESSYHGTGPLATALTGEPKLQEFSAPLDPDVRHVTAPPVAGDCDGSAARAVLDLINELGADRVTAVMLEPVMGTDTITLPRDYLDRLIRECRALGVHVILDEVTTGAGRTGRMTVAETLGEVPDMVVMAKGLSGGYFPLAALAVHDGIYHRLSGLDQPIGFINGSTTDGHPLGMAAGLAVLDILRSDEFLAEVRETGAFLRSLLEETLADLPAVRAVRGEGMMLCVDLADENDEPWHVLAVNDLRVICRDNGLLTSLGHGNLPLMPPLTISRAECCELAETLSRSIREYLRKR</sequence>
<accession>A0ABS4TXH2</accession>
<evidence type="ECO:0000256" key="2">
    <source>
        <dbReference type="ARBA" id="ARBA00022898"/>
    </source>
</evidence>
<dbReference type="InterPro" id="IPR005814">
    <property type="entry name" value="Aminotrans_3"/>
</dbReference>
<protein>
    <submittedName>
        <fullName evidence="4">Adenosylmethionine-8-amino-7-oxononanoate aminotransferase</fullName>
    </submittedName>
</protein>
<dbReference type="InterPro" id="IPR015421">
    <property type="entry name" value="PyrdxlP-dep_Trfase_major"/>
</dbReference>
<evidence type="ECO:0000256" key="3">
    <source>
        <dbReference type="RuleBase" id="RU003560"/>
    </source>
</evidence>
<dbReference type="PROSITE" id="PS00600">
    <property type="entry name" value="AA_TRANSFER_CLASS_3"/>
    <property type="match status" value="1"/>
</dbReference>
<dbReference type="PANTHER" id="PTHR43094">
    <property type="entry name" value="AMINOTRANSFERASE"/>
    <property type="match status" value="1"/>
</dbReference>
<proteinExistence type="inferred from homology"/>
<dbReference type="CDD" id="cd00610">
    <property type="entry name" value="OAT_like"/>
    <property type="match status" value="1"/>
</dbReference>
<dbReference type="Gene3D" id="3.40.640.10">
    <property type="entry name" value="Type I PLP-dependent aspartate aminotransferase-like (Major domain)"/>
    <property type="match status" value="1"/>
</dbReference>
<keyword evidence="2 3" id="KW-0663">Pyridoxal phosphate</keyword>
<reference evidence="4 5" key="1">
    <citation type="submission" date="2021-03" db="EMBL/GenBank/DDBJ databases">
        <title>Sequencing the genomes of 1000 actinobacteria strains.</title>
        <authorList>
            <person name="Klenk H.-P."/>
        </authorList>
    </citation>
    <scope>NUCLEOTIDE SEQUENCE [LARGE SCALE GENOMIC DNA]</scope>
    <source>
        <strain evidence="4 5">DSM 46670</strain>
    </source>
</reference>
<dbReference type="Gene3D" id="3.90.1150.10">
    <property type="entry name" value="Aspartate Aminotransferase, domain 1"/>
    <property type="match status" value="1"/>
</dbReference>